<name>A0A0M2PTP1_PROHO</name>
<dbReference type="Proteomes" id="UP000034681">
    <property type="component" value="Unassembled WGS sequence"/>
</dbReference>
<accession>A0A0M2PTP1</accession>
<proteinExistence type="predicted"/>
<evidence type="ECO:0000313" key="2">
    <source>
        <dbReference type="Proteomes" id="UP000034681"/>
    </source>
</evidence>
<comment type="caution">
    <text evidence="1">The sequence shown here is derived from an EMBL/GenBank/DDBJ whole genome shotgun (WGS) entry which is preliminary data.</text>
</comment>
<evidence type="ECO:0000313" key="1">
    <source>
        <dbReference type="EMBL" id="KKI98497.1"/>
    </source>
</evidence>
<reference evidence="1" key="1">
    <citation type="submission" date="2012-04" db="EMBL/GenBank/DDBJ databases">
        <authorList>
            <person name="Borisov I.G."/>
            <person name="Ivanikova N.V."/>
            <person name="Pinevich A.V."/>
        </authorList>
    </citation>
    <scope>NUCLEOTIDE SEQUENCE</scope>
    <source>
        <strain evidence="1">CALU 1027</strain>
    </source>
</reference>
<dbReference type="AlphaFoldDB" id="A0A0M2PTP1"/>
<protein>
    <submittedName>
        <fullName evidence="1">Uncharacterized protein</fullName>
    </submittedName>
</protein>
<dbReference type="EMBL" id="AJTX02000008">
    <property type="protein sequence ID" value="KKI98497.1"/>
    <property type="molecule type" value="Genomic_DNA"/>
</dbReference>
<keyword evidence="2" id="KW-1185">Reference proteome</keyword>
<gene>
    <name evidence="1" type="ORF">PROH_18995</name>
</gene>
<organism evidence="1 2">
    <name type="scientific">Prochlorothrix hollandica PCC 9006 = CALU 1027</name>
    <dbReference type="NCBI Taxonomy" id="317619"/>
    <lineage>
        <taxon>Bacteria</taxon>
        <taxon>Bacillati</taxon>
        <taxon>Cyanobacteriota</taxon>
        <taxon>Cyanophyceae</taxon>
        <taxon>Prochlorotrichales</taxon>
        <taxon>Prochlorotrichaceae</taxon>
        <taxon>Prochlorothrix</taxon>
    </lineage>
</organism>
<sequence length="119" mass="12685">MVTFQVSQFMGHHRLDLRQGQQIQQGGVDDHEGLLAPHGEGVGIGDGVLADVEGGRLQIQDLGSFLEKLVEVGQLAIADQNAGGHIFQVKILLSNRGQQVPNHQIKTGQLFEGSGGLVV</sequence>